<comment type="caution">
    <text evidence="1">The sequence shown here is derived from an EMBL/GenBank/DDBJ whole genome shotgun (WGS) entry which is preliminary data.</text>
</comment>
<gene>
    <name evidence="1" type="ORF">PXEA_LOCUS3817</name>
</gene>
<evidence type="ECO:0000313" key="2">
    <source>
        <dbReference type="Proteomes" id="UP000784294"/>
    </source>
</evidence>
<dbReference type="Proteomes" id="UP000784294">
    <property type="component" value="Unassembled WGS sequence"/>
</dbReference>
<organism evidence="1 2">
    <name type="scientific">Protopolystoma xenopodis</name>
    <dbReference type="NCBI Taxonomy" id="117903"/>
    <lineage>
        <taxon>Eukaryota</taxon>
        <taxon>Metazoa</taxon>
        <taxon>Spiralia</taxon>
        <taxon>Lophotrochozoa</taxon>
        <taxon>Platyhelminthes</taxon>
        <taxon>Monogenea</taxon>
        <taxon>Polyopisthocotylea</taxon>
        <taxon>Polystomatidea</taxon>
        <taxon>Polystomatidae</taxon>
        <taxon>Protopolystoma</taxon>
    </lineage>
</organism>
<reference evidence="1" key="1">
    <citation type="submission" date="2018-11" db="EMBL/GenBank/DDBJ databases">
        <authorList>
            <consortium name="Pathogen Informatics"/>
        </authorList>
    </citation>
    <scope>NUCLEOTIDE SEQUENCE</scope>
</reference>
<evidence type="ECO:0000313" key="1">
    <source>
        <dbReference type="EMBL" id="VEL10377.1"/>
    </source>
</evidence>
<dbReference type="EMBL" id="CAAALY010008829">
    <property type="protein sequence ID" value="VEL10377.1"/>
    <property type="molecule type" value="Genomic_DNA"/>
</dbReference>
<sequence length="91" mass="10116">MRLVGDKLGAWPNGFSIYSSQRQGVATLFRDDRNRPRGTAEVYASLPTVCARECVHLSDPCRVVSVGTTDGACCVLETAARLHSRTFRYYM</sequence>
<keyword evidence="2" id="KW-1185">Reference proteome</keyword>
<dbReference type="AlphaFoldDB" id="A0A3S5CI91"/>
<proteinExistence type="predicted"/>
<protein>
    <submittedName>
        <fullName evidence="1">Uncharacterized protein</fullName>
    </submittedName>
</protein>
<accession>A0A3S5CI91</accession>
<name>A0A3S5CI91_9PLAT</name>